<dbReference type="GO" id="GO:0034722">
    <property type="term" value="F:gamma-glutamyl-peptidase activity"/>
    <property type="evidence" value="ECO:0007669"/>
    <property type="project" value="UniProtKB-UniRule"/>
</dbReference>
<dbReference type="GO" id="GO:0005773">
    <property type="term" value="C:vacuole"/>
    <property type="evidence" value="ECO:0007669"/>
    <property type="project" value="TreeGrafter"/>
</dbReference>
<feature type="active site" description="Nucleophile" evidence="6 7">
    <location>
        <position position="135"/>
    </location>
</feature>
<feature type="active site" description="Proton donor" evidence="6">
    <location>
        <position position="247"/>
    </location>
</feature>
<dbReference type="InterPro" id="IPR011697">
    <property type="entry name" value="Peptidase_C26"/>
</dbReference>
<dbReference type="InterPro" id="IPR029062">
    <property type="entry name" value="Class_I_gatase-like"/>
</dbReference>
<evidence type="ECO:0000256" key="3">
    <source>
        <dbReference type="ARBA" id="ARBA00022525"/>
    </source>
</evidence>
<sequence length="354" mass="40692">MKTFLILLAFFALFSSNNALVCETKPSLKINNRPVIGVLAQRYWGSFKQYSKGYSYIAASYVKYLESAGARVVPIFVSEDYEYYKKLMKQINGLLLPGGNNYVGNSEYSDAALTLWKLSIQANTNDDYFPVWGTCLGFEMILFAQANQTDYLTKCESNDVALPLNFTRENIQNSKMFAEINPQLLKILKNEKVTVNYHHNCMTYTNFTKARLDEFFDVLSTNEDVTGLQFISTIEAKKYPIYGVQFHPEKNAYEFIVNSNHRNTPHSFNSILTTQYFANFFVNETRKNFHCFKTQLAENKALIYNFNTEFTGISGKGSFDELYFFKISPSTKTKSSFIISVLLCLTNMLFTVFF</sequence>
<dbReference type="PANTHER" id="PTHR11315">
    <property type="entry name" value="PROTEASE FAMILY C26 GAMMA-GLUTAMYL HYDROLASE"/>
    <property type="match status" value="1"/>
</dbReference>
<dbReference type="AlphaFoldDB" id="A0A443SHZ9"/>
<feature type="active site" evidence="7">
    <location>
        <position position="247"/>
    </location>
</feature>
<comment type="catalytic activity">
    <reaction evidence="7">
        <text>(6S)-5,6,7,8-tetrahydrofolyl-(gamma-L-Glu)(n) + (n-1) H2O = (6S)-5,6,7,8-tetrahydrofolate + (n-1) L-glutamate</text>
        <dbReference type="Rhea" id="RHEA:56784"/>
        <dbReference type="Rhea" id="RHEA-COMP:14738"/>
        <dbReference type="ChEBI" id="CHEBI:15377"/>
        <dbReference type="ChEBI" id="CHEBI:29985"/>
        <dbReference type="ChEBI" id="CHEBI:57453"/>
        <dbReference type="ChEBI" id="CHEBI:141005"/>
        <dbReference type="EC" id="3.4.19.9"/>
    </reaction>
</comment>
<keyword evidence="10" id="KW-1185">Reference proteome</keyword>
<dbReference type="SUPFAM" id="SSF52317">
    <property type="entry name" value="Class I glutamine amidotransferase-like"/>
    <property type="match status" value="1"/>
</dbReference>
<comment type="similarity">
    <text evidence="2">Belongs to the peptidase C26 family.</text>
</comment>
<dbReference type="EMBL" id="NCKV01002226">
    <property type="protein sequence ID" value="RWS27148.1"/>
    <property type="molecule type" value="Genomic_DNA"/>
</dbReference>
<dbReference type="PROSITE" id="PS51275">
    <property type="entry name" value="PEPTIDASE_C26_GGH"/>
    <property type="match status" value="1"/>
</dbReference>
<dbReference type="Proteomes" id="UP000288716">
    <property type="component" value="Unassembled WGS sequence"/>
</dbReference>
<accession>A0A443SHZ9</accession>
<evidence type="ECO:0000256" key="5">
    <source>
        <dbReference type="ARBA" id="ARBA00022801"/>
    </source>
</evidence>
<name>A0A443SHZ9_9ACAR</name>
<dbReference type="FunFam" id="3.40.50.880:FF:000024">
    <property type="entry name" value="Folate gamma-glutamyl hydrolase"/>
    <property type="match status" value="1"/>
</dbReference>
<dbReference type="PANTHER" id="PTHR11315:SF0">
    <property type="entry name" value="FOLATE GAMMA-GLUTAMYL HYDROLASE"/>
    <property type="match status" value="1"/>
</dbReference>
<dbReference type="OrthoDB" id="64220at2759"/>
<evidence type="ECO:0000256" key="6">
    <source>
        <dbReference type="PIRSR" id="PIRSR615527-1"/>
    </source>
</evidence>
<gene>
    <name evidence="9" type="ORF">B4U80_09322</name>
</gene>
<comment type="caution">
    <text evidence="9">The sequence shown here is derived from an EMBL/GenBank/DDBJ whole genome shotgun (WGS) entry which is preliminary data.</text>
</comment>
<dbReference type="GO" id="GO:0046900">
    <property type="term" value="P:tetrahydrofolylpolyglutamate metabolic process"/>
    <property type="evidence" value="ECO:0007669"/>
    <property type="project" value="TreeGrafter"/>
</dbReference>
<reference evidence="9 10" key="1">
    <citation type="journal article" date="2018" name="Gigascience">
        <title>Genomes of trombidid mites reveal novel predicted allergens and laterally-transferred genes associated with secondary metabolism.</title>
        <authorList>
            <person name="Dong X."/>
            <person name="Chaisiri K."/>
            <person name="Xia D."/>
            <person name="Armstrong S.D."/>
            <person name="Fang Y."/>
            <person name="Donnelly M.J."/>
            <person name="Kadowaki T."/>
            <person name="McGarry J.W."/>
            <person name="Darby A.C."/>
            <person name="Makepeace B.L."/>
        </authorList>
    </citation>
    <scope>NUCLEOTIDE SEQUENCE [LARGE SCALE GENOMIC DNA]</scope>
    <source>
        <strain evidence="9">UoL-UT</strain>
    </source>
</reference>
<feature type="signal peptide" evidence="8">
    <location>
        <begin position="1"/>
        <end position="19"/>
    </location>
</feature>
<dbReference type="EC" id="3.4.19.9" evidence="7"/>
<dbReference type="GO" id="GO:0005576">
    <property type="term" value="C:extracellular region"/>
    <property type="evidence" value="ECO:0007669"/>
    <property type="project" value="UniProtKB-SubCell"/>
</dbReference>
<dbReference type="STRING" id="299467.A0A443SHZ9"/>
<evidence type="ECO:0000256" key="2">
    <source>
        <dbReference type="ARBA" id="ARBA00011083"/>
    </source>
</evidence>
<evidence type="ECO:0000256" key="4">
    <source>
        <dbReference type="ARBA" id="ARBA00022729"/>
    </source>
</evidence>
<evidence type="ECO:0000313" key="10">
    <source>
        <dbReference type="Proteomes" id="UP000288716"/>
    </source>
</evidence>
<organism evidence="9 10">
    <name type="scientific">Leptotrombidium deliense</name>
    <dbReference type="NCBI Taxonomy" id="299467"/>
    <lineage>
        <taxon>Eukaryota</taxon>
        <taxon>Metazoa</taxon>
        <taxon>Ecdysozoa</taxon>
        <taxon>Arthropoda</taxon>
        <taxon>Chelicerata</taxon>
        <taxon>Arachnida</taxon>
        <taxon>Acari</taxon>
        <taxon>Acariformes</taxon>
        <taxon>Trombidiformes</taxon>
        <taxon>Prostigmata</taxon>
        <taxon>Anystina</taxon>
        <taxon>Parasitengona</taxon>
        <taxon>Trombiculoidea</taxon>
        <taxon>Trombiculidae</taxon>
        <taxon>Leptotrombidium</taxon>
    </lineage>
</organism>
<protein>
    <recommendedName>
        <fullName evidence="7">folate gamma-glutamyl hydrolase</fullName>
        <ecNumber evidence="7">3.4.19.9</ecNumber>
    </recommendedName>
</protein>
<feature type="chain" id="PRO_5019011826" description="folate gamma-glutamyl hydrolase" evidence="8">
    <location>
        <begin position="20"/>
        <end position="354"/>
    </location>
</feature>
<dbReference type="VEuPathDB" id="VectorBase:LDEU004891"/>
<evidence type="ECO:0000313" key="9">
    <source>
        <dbReference type="EMBL" id="RWS27148.1"/>
    </source>
</evidence>
<evidence type="ECO:0000256" key="7">
    <source>
        <dbReference type="PROSITE-ProRule" id="PRU00607"/>
    </source>
</evidence>
<comment type="subcellular location">
    <subcellularLocation>
        <location evidence="1">Secreted</location>
        <location evidence="1">Extracellular space</location>
    </subcellularLocation>
</comment>
<keyword evidence="5 7" id="KW-0378">Hydrolase</keyword>
<dbReference type="InterPro" id="IPR015527">
    <property type="entry name" value="Pept_C26_g-glut_hydrolase"/>
</dbReference>
<proteinExistence type="inferred from homology"/>
<evidence type="ECO:0000256" key="8">
    <source>
        <dbReference type="SAM" id="SignalP"/>
    </source>
</evidence>
<evidence type="ECO:0000256" key="1">
    <source>
        <dbReference type="ARBA" id="ARBA00004239"/>
    </source>
</evidence>
<keyword evidence="4 8" id="KW-0732">Signal</keyword>
<dbReference type="Pfam" id="PF07722">
    <property type="entry name" value="Peptidase_C26"/>
    <property type="match status" value="1"/>
</dbReference>
<keyword evidence="3" id="KW-0964">Secreted</keyword>
<dbReference type="Gene3D" id="3.40.50.880">
    <property type="match status" value="1"/>
</dbReference>
<dbReference type="PROSITE" id="PS51273">
    <property type="entry name" value="GATASE_TYPE_1"/>
    <property type="match status" value="1"/>
</dbReference>